<dbReference type="RefSeq" id="WP_035209688.1">
    <property type="nucleotide sequence ID" value="NZ_BAUW01000072.1"/>
</dbReference>
<organism evidence="1 2">
    <name type="scientific">Mesobacillus boroniphilus JCM 21738</name>
    <dbReference type="NCBI Taxonomy" id="1294265"/>
    <lineage>
        <taxon>Bacteria</taxon>
        <taxon>Bacillati</taxon>
        <taxon>Bacillota</taxon>
        <taxon>Bacilli</taxon>
        <taxon>Bacillales</taxon>
        <taxon>Bacillaceae</taxon>
        <taxon>Mesobacillus</taxon>
    </lineage>
</organism>
<accession>W4RSN7</accession>
<dbReference type="EMBL" id="BAUW01000072">
    <property type="protein sequence ID" value="GAE47326.1"/>
    <property type="molecule type" value="Genomic_DNA"/>
</dbReference>
<comment type="caution">
    <text evidence="1">The sequence shown here is derived from an EMBL/GenBank/DDBJ whole genome shotgun (WGS) entry which is preliminary data.</text>
</comment>
<evidence type="ECO:0000313" key="1">
    <source>
        <dbReference type="EMBL" id="GAE47326.1"/>
    </source>
</evidence>
<keyword evidence="2" id="KW-1185">Reference proteome</keyword>
<sequence>MIGNLNGGGLINKVKVFGLFVSDDNSLQGLVAIRENYDEDFRYMEMEIVESAPQNKKFNKGHINQNRQYSNIGKILIAFVCWYSLKDPITEGFVEFTSKTSKMPLYISLGAKEKGYHDMVFYPEDSLRVVANNIPGGVKWCTN</sequence>
<dbReference type="Proteomes" id="UP000018949">
    <property type="component" value="Unassembled WGS sequence"/>
</dbReference>
<protein>
    <submittedName>
        <fullName evidence="1">Uncharacterized protein</fullName>
    </submittedName>
</protein>
<dbReference type="AlphaFoldDB" id="W4RSN7"/>
<evidence type="ECO:0000313" key="2">
    <source>
        <dbReference type="Proteomes" id="UP000018949"/>
    </source>
</evidence>
<gene>
    <name evidence="1" type="ORF">JCM21738_4295</name>
</gene>
<reference evidence="1 2" key="1">
    <citation type="submission" date="2013-12" db="EMBL/GenBank/DDBJ databases">
        <title>NBRP : Genome information of microbial organism related human and environment.</title>
        <authorList>
            <person name="Hattori M."/>
            <person name="Oshima K."/>
            <person name="Inaba H."/>
            <person name="Suda W."/>
            <person name="Sakamoto M."/>
            <person name="Iino T."/>
            <person name="Kitahara M."/>
            <person name="Oshida Y."/>
            <person name="Iida T."/>
            <person name="Kudo T."/>
            <person name="Itoh T."/>
            <person name="Ahmed I."/>
            <person name="Ohkuma M."/>
        </authorList>
    </citation>
    <scope>NUCLEOTIDE SEQUENCE [LARGE SCALE GENOMIC DNA]</scope>
    <source>
        <strain evidence="1 2">JCM 21738</strain>
    </source>
</reference>
<proteinExistence type="predicted"/>
<name>W4RSN7_9BACI</name>